<feature type="compositionally biased region" description="Polar residues" evidence="2">
    <location>
        <begin position="1"/>
        <end position="10"/>
    </location>
</feature>
<evidence type="ECO:0000313" key="4">
    <source>
        <dbReference type="Proteomes" id="UP000242188"/>
    </source>
</evidence>
<feature type="region of interest" description="Disordered" evidence="2">
    <location>
        <begin position="306"/>
        <end position="334"/>
    </location>
</feature>
<feature type="compositionally biased region" description="Polar residues" evidence="2">
    <location>
        <begin position="193"/>
        <end position="205"/>
    </location>
</feature>
<dbReference type="Proteomes" id="UP000242188">
    <property type="component" value="Unassembled WGS sequence"/>
</dbReference>
<reference evidence="3 4" key="1">
    <citation type="journal article" date="2017" name="Nat. Ecol. Evol.">
        <title>Scallop genome provides insights into evolution of bilaterian karyotype and development.</title>
        <authorList>
            <person name="Wang S."/>
            <person name="Zhang J."/>
            <person name="Jiao W."/>
            <person name="Li J."/>
            <person name="Xun X."/>
            <person name="Sun Y."/>
            <person name="Guo X."/>
            <person name="Huan P."/>
            <person name="Dong B."/>
            <person name="Zhang L."/>
            <person name="Hu X."/>
            <person name="Sun X."/>
            <person name="Wang J."/>
            <person name="Zhao C."/>
            <person name="Wang Y."/>
            <person name="Wang D."/>
            <person name="Huang X."/>
            <person name="Wang R."/>
            <person name="Lv J."/>
            <person name="Li Y."/>
            <person name="Zhang Z."/>
            <person name="Liu B."/>
            <person name="Lu W."/>
            <person name="Hui Y."/>
            <person name="Liang J."/>
            <person name="Zhou Z."/>
            <person name="Hou R."/>
            <person name="Li X."/>
            <person name="Liu Y."/>
            <person name="Li H."/>
            <person name="Ning X."/>
            <person name="Lin Y."/>
            <person name="Zhao L."/>
            <person name="Xing Q."/>
            <person name="Dou J."/>
            <person name="Li Y."/>
            <person name="Mao J."/>
            <person name="Guo H."/>
            <person name="Dou H."/>
            <person name="Li T."/>
            <person name="Mu C."/>
            <person name="Jiang W."/>
            <person name="Fu Q."/>
            <person name="Fu X."/>
            <person name="Miao Y."/>
            <person name="Liu J."/>
            <person name="Yu Q."/>
            <person name="Li R."/>
            <person name="Liao H."/>
            <person name="Li X."/>
            <person name="Kong Y."/>
            <person name="Jiang Z."/>
            <person name="Chourrout D."/>
            <person name="Li R."/>
            <person name="Bao Z."/>
        </authorList>
    </citation>
    <scope>NUCLEOTIDE SEQUENCE [LARGE SCALE GENOMIC DNA]</scope>
    <source>
        <strain evidence="3 4">PY_sf001</strain>
    </source>
</reference>
<evidence type="ECO:0000256" key="2">
    <source>
        <dbReference type="SAM" id="MobiDB-lite"/>
    </source>
</evidence>
<dbReference type="SUPFAM" id="SSF161270">
    <property type="entry name" value="PspA lactotransferrin-binding region"/>
    <property type="match status" value="1"/>
</dbReference>
<dbReference type="GO" id="GO:0006915">
    <property type="term" value="P:apoptotic process"/>
    <property type="evidence" value="ECO:0007669"/>
    <property type="project" value="InterPro"/>
</dbReference>
<dbReference type="EMBL" id="NEDP02003644">
    <property type="protein sequence ID" value="OWF48154.1"/>
    <property type="molecule type" value="Genomic_DNA"/>
</dbReference>
<gene>
    <name evidence="3" type="ORF">KP79_PYT01226</name>
</gene>
<feature type="region of interest" description="Disordered" evidence="2">
    <location>
        <begin position="1"/>
        <end position="227"/>
    </location>
</feature>
<evidence type="ECO:0000313" key="3">
    <source>
        <dbReference type="EMBL" id="OWF48154.1"/>
    </source>
</evidence>
<proteinExistence type="predicted"/>
<dbReference type="InterPro" id="IPR026117">
    <property type="entry name" value="Par-4"/>
</dbReference>
<feature type="compositionally biased region" description="Acidic residues" evidence="2">
    <location>
        <begin position="183"/>
        <end position="192"/>
    </location>
</feature>
<evidence type="ECO:0000256" key="1">
    <source>
        <dbReference type="SAM" id="Coils"/>
    </source>
</evidence>
<name>A0A210QHD9_MIZYE</name>
<feature type="compositionally biased region" description="Basic and acidic residues" evidence="2">
    <location>
        <begin position="39"/>
        <end position="56"/>
    </location>
</feature>
<dbReference type="STRING" id="6573.A0A210QHD9"/>
<dbReference type="GO" id="GO:0005737">
    <property type="term" value="C:cytoplasm"/>
    <property type="evidence" value="ECO:0007669"/>
    <property type="project" value="TreeGrafter"/>
</dbReference>
<sequence>MASSSVSQESLDTEDFAISVRKSRIRNMRARGLNPGPRNTDREREEDPYERDNRLDEDTDTPGWGVIHEHESPARSNPTSRTKDKRTRPNHLHKGKLPKDKRKLREKRRSTGVGLGGLAHLASAESTGDSLDEDDEDPKGSTETKRNTSYNEIIDEDNPQTPSDDHRIPKGFMSRRTKSPSDLEADFEDNQDYDSTVSQPETNLTLIGKSDSTESNHVHSPMLGHGRGMFVPSHHVSAEPFIHFSSHNTSNPDSKPPTPSPYAGLGRQSRYGIATNAARCRKTELNSTDTKDLPVIRPLTSVINRYQERKSDSDNNGFSGYRHHDPEHLPGSVMSHRPFLNQSLKEDEKIKLEQLLEKEKEENRKLKEMLESKDKKIAELEKEVSSLNKDLEDFDDENQKLVLENNSLIRAVSNLSITSTPV</sequence>
<dbReference type="PANTHER" id="PTHR15093:SF1">
    <property type="entry name" value="PRKC APOPTOSIS WT1 REGULATOR PROTEIN"/>
    <property type="match status" value="1"/>
</dbReference>
<dbReference type="GO" id="GO:0043065">
    <property type="term" value="P:positive regulation of apoptotic process"/>
    <property type="evidence" value="ECO:0007669"/>
    <property type="project" value="TreeGrafter"/>
</dbReference>
<dbReference type="AlphaFoldDB" id="A0A210QHD9"/>
<keyword evidence="1" id="KW-0175">Coiled coil</keyword>
<feature type="coiled-coil region" evidence="1">
    <location>
        <begin position="342"/>
        <end position="404"/>
    </location>
</feature>
<feature type="compositionally biased region" description="Basic residues" evidence="2">
    <location>
        <begin position="83"/>
        <end position="110"/>
    </location>
</feature>
<feature type="region of interest" description="Disordered" evidence="2">
    <location>
        <begin position="243"/>
        <end position="269"/>
    </location>
</feature>
<dbReference type="OrthoDB" id="6286739at2759"/>
<organism evidence="3 4">
    <name type="scientific">Mizuhopecten yessoensis</name>
    <name type="common">Japanese scallop</name>
    <name type="synonym">Patinopecten yessoensis</name>
    <dbReference type="NCBI Taxonomy" id="6573"/>
    <lineage>
        <taxon>Eukaryota</taxon>
        <taxon>Metazoa</taxon>
        <taxon>Spiralia</taxon>
        <taxon>Lophotrochozoa</taxon>
        <taxon>Mollusca</taxon>
        <taxon>Bivalvia</taxon>
        <taxon>Autobranchia</taxon>
        <taxon>Pteriomorphia</taxon>
        <taxon>Pectinida</taxon>
        <taxon>Pectinoidea</taxon>
        <taxon>Pectinidae</taxon>
        <taxon>Mizuhopecten</taxon>
    </lineage>
</organism>
<dbReference type="PANTHER" id="PTHR15093">
    <property type="entry name" value="PROSTATE APOPTOSIS RESPONSE PROTEIN PAR-4"/>
    <property type="match status" value="1"/>
</dbReference>
<keyword evidence="4" id="KW-1185">Reference proteome</keyword>
<protein>
    <submittedName>
        <fullName evidence="3">PRKC apoptosis WT1 regulator protein</fullName>
    </submittedName>
</protein>
<accession>A0A210QHD9</accession>
<comment type="caution">
    <text evidence="3">The sequence shown here is derived from an EMBL/GenBank/DDBJ whole genome shotgun (WGS) entry which is preliminary data.</text>
</comment>